<keyword evidence="1" id="KW-0472">Membrane</keyword>
<keyword evidence="3" id="KW-1185">Reference proteome</keyword>
<evidence type="ECO:0000313" key="2">
    <source>
        <dbReference type="EMBL" id="SFI95525.1"/>
    </source>
</evidence>
<organism evidence="2 3">
    <name type="scientific">Albimonas pacifica</name>
    <dbReference type="NCBI Taxonomy" id="1114924"/>
    <lineage>
        <taxon>Bacteria</taxon>
        <taxon>Pseudomonadati</taxon>
        <taxon>Pseudomonadota</taxon>
        <taxon>Alphaproteobacteria</taxon>
        <taxon>Rhodobacterales</taxon>
        <taxon>Paracoccaceae</taxon>
        <taxon>Albimonas</taxon>
    </lineage>
</organism>
<evidence type="ECO:0000313" key="3">
    <source>
        <dbReference type="Proteomes" id="UP000199377"/>
    </source>
</evidence>
<name>A0A1I3MFN6_9RHOB</name>
<keyword evidence="1" id="KW-0812">Transmembrane</keyword>
<dbReference type="EMBL" id="FOQH01000011">
    <property type="protein sequence ID" value="SFI95525.1"/>
    <property type="molecule type" value="Genomic_DNA"/>
</dbReference>
<gene>
    <name evidence="2" type="ORF">SAMN05216258_11175</name>
</gene>
<accession>A0A1I3MFN6</accession>
<sequence length="238" mass="24157">MPINSGNPLFPGLGWARETQEKRGVKPVLRVIITAAAIAASPALACASAIYTTTIDYTPSPDGGWPADPGLGDRIVIEWSVGAGAAGVVDEFDLESLTFHLYGEGALLWSDVAIVAGVVQPIDGQARTLSPTAVPNGITFAFDLDAWALDPGAGLSAFDNDGPQAQAGGSGETWNLYGDAGDVTALLIDAYGPYPAQSSRGPVDAVATTLAAPVPLPGALPLALVGIAGLGALAARRR</sequence>
<feature type="transmembrane region" description="Helical" evidence="1">
    <location>
        <begin position="216"/>
        <end position="235"/>
    </location>
</feature>
<protein>
    <recommendedName>
        <fullName evidence="4">VPLPA-CTERM protein sorting domain-containing protein</fullName>
    </recommendedName>
</protein>
<dbReference type="STRING" id="1114924.SAMN05216258_11175"/>
<reference evidence="2 3" key="1">
    <citation type="submission" date="2016-10" db="EMBL/GenBank/DDBJ databases">
        <authorList>
            <person name="de Groot N.N."/>
        </authorList>
    </citation>
    <scope>NUCLEOTIDE SEQUENCE [LARGE SCALE GENOMIC DNA]</scope>
    <source>
        <strain evidence="2 3">CGMCC 1.11030</strain>
    </source>
</reference>
<evidence type="ECO:0008006" key="4">
    <source>
        <dbReference type="Google" id="ProtNLM"/>
    </source>
</evidence>
<evidence type="ECO:0000256" key="1">
    <source>
        <dbReference type="SAM" id="Phobius"/>
    </source>
</evidence>
<proteinExistence type="predicted"/>
<dbReference type="Proteomes" id="UP000199377">
    <property type="component" value="Unassembled WGS sequence"/>
</dbReference>
<keyword evidence="1" id="KW-1133">Transmembrane helix</keyword>
<dbReference type="AlphaFoldDB" id="A0A1I3MFN6"/>